<dbReference type="EMBL" id="QWKU01000001">
    <property type="protein sequence ID" value="RID94522.1"/>
    <property type="molecule type" value="Genomic_DNA"/>
</dbReference>
<evidence type="ECO:0000256" key="1">
    <source>
        <dbReference type="ARBA" id="ARBA00004241"/>
    </source>
</evidence>
<organism evidence="10 11">
    <name type="scientific">Dialister pneumosintes</name>
    <dbReference type="NCBI Taxonomy" id="39950"/>
    <lineage>
        <taxon>Bacteria</taxon>
        <taxon>Bacillati</taxon>
        <taxon>Bacillota</taxon>
        <taxon>Negativicutes</taxon>
        <taxon>Veillonellales</taxon>
        <taxon>Veillonellaceae</taxon>
        <taxon>Dialister</taxon>
    </lineage>
</organism>
<dbReference type="Gene3D" id="1.20.5.390">
    <property type="entry name" value="L1 transposable element, trimerization domain"/>
    <property type="match status" value="1"/>
</dbReference>
<keyword evidence="8" id="KW-0175">Coiled coil</keyword>
<feature type="domain" description="Trimeric autotransporter adhesin YadA-like C-terminal membrane anchor" evidence="9">
    <location>
        <begin position="19"/>
        <end position="74"/>
    </location>
</feature>
<protein>
    <recommendedName>
        <fullName evidence="9">Trimeric autotransporter adhesin YadA-like C-terminal membrane anchor domain-containing protein</fullName>
    </recommendedName>
</protein>
<keyword evidence="4" id="KW-0812">Transmembrane</keyword>
<accession>A0ABX9MBL8</accession>
<keyword evidence="11" id="KW-1185">Reference proteome</keyword>
<comment type="subcellular location">
    <subcellularLocation>
        <location evidence="2">Cell outer membrane</location>
    </subcellularLocation>
    <subcellularLocation>
        <location evidence="1">Cell surface</location>
    </subcellularLocation>
</comment>
<keyword evidence="3" id="KW-1134">Transmembrane beta strand</keyword>
<reference evidence="10 11" key="1">
    <citation type="submission" date="2018-08" db="EMBL/GenBank/DDBJ databases">
        <title>Draft genome sequence of Dialister pneumosintes KCOM 1685.</title>
        <authorList>
            <person name="Kook J.-K."/>
            <person name="Park S.-N."/>
            <person name="Lim Y.K."/>
        </authorList>
    </citation>
    <scope>NUCLEOTIDE SEQUENCE [LARGE SCALE GENOMIC DNA]</scope>
    <source>
        <strain evidence="10 11">KCOM 1685</strain>
    </source>
</reference>
<dbReference type="Proteomes" id="UP000266262">
    <property type="component" value="Unassembled WGS sequence"/>
</dbReference>
<keyword evidence="7" id="KW-0998">Cell outer membrane</keyword>
<gene>
    <name evidence="10" type="ORF">DX915_03155</name>
</gene>
<keyword evidence="5" id="KW-0732">Signal</keyword>
<evidence type="ECO:0000256" key="4">
    <source>
        <dbReference type="ARBA" id="ARBA00022692"/>
    </source>
</evidence>
<dbReference type="Pfam" id="PF03895">
    <property type="entry name" value="YadA_anchor"/>
    <property type="match status" value="1"/>
</dbReference>
<name>A0ABX9MBL8_9FIRM</name>
<proteinExistence type="predicted"/>
<feature type="coiled-coil region" evidence="8">
    <location>
        <begin position="97"/>
        <end position="138"/>
    </location>
</feature>
<dbReference type="SUPFAM" id="SSF54523">
    <property type="entry name" value="Pili subunits"/>
    <property type="match status" value="1"/>
</dbReference>
<evidence type="ECO:0000313" key="10">
    <source>
        <dbReference type="EMBL" id="RID94522.1"/>
    </source>
</evidence>
<evidence type="ECO:0000256" key="5">
    <source>
        <dbReference type="ARBA" id="ARBA00022729"/>
    </source>
</evidence>
<evidence type="ECO:0000313" key="11">
    <source>
        <dbReference type="Proteomes" id="UP000266262"/>
    </source>
</evidence>
<dbReference type="Gene3D" id="3.30.1300.30">
    <property type="entry name" value="GSPII I/J protein-like"/>
    <property type="match status" value="1"/>
</dbReference>
<sequence length="142" mass="15757">MLKSNNTEITWVRLELMTLGEPTQIMAGFGTYRSSNAIALGIAHYNNESTMMHAGVSYAGGSNHHIMANLGVTWKVGSGATEEAVMESYRKGPVSSVYALQNEVRDLKAENSQMRKDNEEMRKDNEELKQQLAKVMEKLGMA</sequence>
<keyword evidence="6" id="KW-0472">Membrane</keyword>
<evidence type="ECO:0000256" key="3">
    <source>
        <dbReference type="ARBA" id="ARBA00022452"/>
    </source>
</evidence>
<evidence type="ECO:0000256" key="6">
    <source>
        <dbReference type="ARBA" id="ARBA00023136"/>
    </source>
</evidence>
<evidence type="ECO:0000256" key="2">
    <source>
        <dbReference type="ARBA" id="ARBA00004442"/>
    </source>
</evidence>
<comment type="caution">
    <text evidence="10">The sequence shown here is derived from an EMBL/GenBank/DDBJ whole genome shotgun (WGS) entry which is preliminary data.</text>
</comment>
<evidence type="ECO:0000256" key="7">
    <source>
        <dbReference type="ARBA" id="ARBA00023237"/>
    </source>
</evidence>
<dbReference type="InterPro" id="IPR045584">
    <property type="entry name" value="Pilin-like"/>
</dbReference>
<evidence type="ECO:0000259" key="9">
    <source>
        <dbReference type="Pfam" id="PF03895"/>
    </source>
</evidence>
<evidence type="ECO:0000256" key="8">
    <source>
        <dbReference type="SAM" id="Coils"/>
    </source>
</evidence>
<dbReference type="InterPro" id="IPR005594">
    <property type="entry name" value="YadA_C"/>
</dbReference>